<dbReference type="VEuPathDB" id="VectorBase:LOC119163744"/>
<evidence type="ECO:0000313" key="1">
    <source>
        <dbReference type="EMBL" id="KAH8031446.1"/>
    </source>
</evidence>
<protein>
    <submittedName>
        <fullName evidence="1">Uncharacterized protein</fullName>
    </submittedName>
</protein>
<evidence type="ECO:0000313" key="2">
    <source>
        <dbReference type="Proteomes" id="UP000821866"/>
    </source>
</evidence>
<dbReference type="EMBL" id="JABSTU010000005">
    <property type="protein sequence ID" value="KAH8031446.1"/>
    <property type="molecule type" value="Genomic_DNA"/>
</dbReference>
<dbReference type="PANTHER" id="PTHR21581">
    <property type="entry name" value="D-ALANYL-D-ALANINE CARBOXYPEPTIDASE"/>
    <property type="match status" value="1"/>
</dbReference>
<accession>A0A9J6EAT5</accession>
<dbReference type="GO" id="GO:0005794">
    <property type="term" value="C:Golgi apparatus"/>
    <property type="evidence" value="ECO:0007669"/>
    <property type="project" value="TreeGrafter"/>
</dbReference>
<dbReference type="Proteomes" id="UP000821866">
    <property type="component" value="Chromosome 3"/>
</dbReference>
<keyword evidence="2" id="KW-1185">Reference proteome</keyword>
<dbReference type="PANTHER" id="PTHR21581:SF6">
    <property type="entry name" value="TRAFFICKING PROTEIN PARTICLE COMPLEX SUBUNIT 12"/>
    <property type="match status" value="1"/>
</dbReference>
<dbReference type="GO" id="GO:0030008">
    <property type="term" value="C:TRAPP complex"/>
    <property type="evidence" value="ECO:0007669"/>
    <property type="project" value="TreeGrafter"/>
</dbReference>
<gene>
    <name evidence="1" type="ORF">HPB51_017218</name>
</gene>
<dbReference type="AlphaFoldDB" id="A0A9J6EAT5"/>
<name>A0A9J6EAT5_RHIMP</name>
<proteinExistence type="predicted"/>
<reference evidence="1" key="2">
    <citation type="submission" date="2021-09" db="EMBL/GenBank/DDBJ databases">
        <authorList>
            <person name="Jia N."/>
            <person name="Wang J."/>
            <person name="Shi W."/>
            <person name="Du L."/>
            <person name="Sun Y."/>
            <person name="Zhan W."/>
            <person name="Jiang J."/>
            <person name="Wang Q."/>
            <person name="Zhang B."/>
            <person name="Ji P."/>
            <person name="Sakyi L.B."/>
            <person name="Cui X."/>
            <person name="Yuan T."/>
            <person name="Jiang B."/>
            <person name="Yang W."/>
            <person name="Lam T.T.-Y."/>
            <person name="Chang Q."/>
            <person name="Ding S."/>
            <person name="Wang X."/>
            <person name="Zhu J."/>
            <person name="Ruan X."/>
            <person name="Zhao L."/>
            <person name="Wei J."/>
            <person name="Que T."/>
            <person name="Du C."/>
            <person name="Cheng J."/>
            <person name="Dai P."/>
            <person name="Han X."/>
            <person name="Huang E."/>
            <person name="Gao Y."/>
            <person name="Liu J."/>
            <person name="Shao H."/>
            <person name="Ye R."/>
            <person name="Li L."/>
            <person name="Wei W."/>
            <person name="Wang X."/>
            <person name="Wang C."/>
            <person name="Huo Q."/>
            <person name="Li W."/>
            <person name="Guo W."/>
            <person name="Chen H."/>
            <person name="Chen S."/>
            <person name="Zhou L."/>
            <person name="Zhou L."/>
            <person name="Ni X."/>
            <person name="Tian J."/>
            <person name="Zhou Y."/>
            <person name="Sheng Y."/>
            <person name="Liu T."/>
            <person name="Pan Y."/>
            <person name="Xia L."/>
            <person name="Li J."/>
            <person name="Zhao F."/>
            <person name="Cao W."/>
        </authorList>
    </citation>
    <scope>NUCLEOTIDE SEQUENCE</scope>
    <source>
        <strain evidence="1">Rmic-2018</strain>
        <tissue evidence="1">Larvae</tissue>
    </source>
</reference>
<organism evidence="1 2">
    <name type="scientific">Rhipicephalus microplus</name>
    <name type="common">Cattle tick</name>
    <name type="synonym">Boophilus microplus</name>
    <dbReference type="NCBI Taxonomy" id="6941"/>
    <lineage>
        <taxon>Eukaryota</taxon>
        <taxon>Metazoa</taxon>
        <taxon>Ecdysozoa</taxon>
        <taxon>Arthropoda</taxon>
        <taxon>Chelicerata</taxon>
        <taxon>Arachnida</taxon>
        <taxon>Acari</taxon>
        <taxon>Parasitiformes</taxon>
        <taxon>Ixodida</taxon>
        <taxon>Ixodoidea</taxon>
        <taxon>Ixodidae</taxon>
        <taxon>Rhipicephalinae</taxon>
        <taxon>Rhipicephalus</taxon>
        <taxon>Boophilus</taxon>
    </lineage>
</organism>
<comment type="caution">
    <text evidence="1">The sequence shown here is derived from an EMBL/GenBank/DDBJ whole genome shotgun (WGS) entry which is preliminary data.</text>
</comment>
<reference evidence="1" key="1">
    <citation type="journal article" date="2020" name="Cell">
        <title>Large-Scale Comparative Analyses of Tick Genomes Elucidate Their Genetic Diversity and Vector Capacities.</title>
        <authorList>
            <consortium name="Tick Genome and Microbiome Consortium (TIGMIC)"/>
            <person name="Jia N."/>
            <person name="Wang J."/>
            <person name="Shi W."/>
            <person name="Du L."/>
            <person name="Sun Y."/>
            <person name="Zhan W."/>
            <person name="Jiang J.F."/>
            <person name="Wang Q."/>
            <person name="Zhang B."/>
            <person name="Ji P."/>
            <person name="Bell-Sakyi L."/>
            <person name="Cui X.M."/>
            <person name="Yuan T.T."/>
            <person name="Jiang B.G."/>
            <person name="Yang W.F."/>
            <person name="Lam T.T."/>
            <person name="Chang Q.C."/>
            <person name="Ding S.J."/>
            <person name="Wang X.J."/>
            <person name="Zhu J.G."/>
            <person name="Ruan X.D."/>
            <person name="Zhao L."/>
            <person name="Wei J.T."/>
            <person name="Ye R.Z."/>
            <person name="Que T.C."/>
            <person name="Du C.H."/>
            <person name="Zhou Y.H."/>
            <person name="Cheng J.X."/>
            <person name="Dai P.F."/>
            <person name="Guo W.B."/>
            <person name="Han X.H."/>
            <person name="Huang E.J."/>
            <person name="Li L.F."/>
            <person name="Wei W."/>
            <person name="Gao Y.C."/>
            <person name="Liu J.Z."/>
            <person name="Shao H.Z."/>
            <person name="Wang X."/>
            <person name="Wang C.C."/>
            <person name="Yang T.C."/>
            <person name="Huo Q.B."/>
            <person name="Li W."/>
            <person name="Chen H.Y."/>
            <person name="Chen S.E."/>
            <person name="Zhou L.G."/>
            <person name="Ni X.B."/>
            <person name="Tian J.H."/>
            <person name="Sheng Y."/>
            <person name="Liu T."/>
            <person name="Pan Y.S."/>
            <person name="Xia L.Y."/>
            <person name="Li J."/>
            <person name="Zhao F."/>
            <person name="Cao W.C."/>
        </authorList>
    </citation>
    <scope>NUCLEOTIDE SEQUENCE</scope>
    <source>
        <strain evidence="1">Rmic-2018</strain>
    </source>
</reference>
<sequence>MDLPFIVMQFINNMAVCLLYLGRLSESVHLLESTMQGDPALCLHEGYLFNVCTLYELQSSEAAAKKRSMLRLVAKHAGDGFNVASLKLQPAKT</sequence>